<dbReference type="PROSITE" id="PS50002">
    <property type="entry name" value="SH3"/>
    <property type="match status" value="1"/>
</dbReference>
<protein>
    <submittedName>
        <fullName evidence="7">Protein that induces appearance of [PIN+] prion when overproduced</fullName>
    </submittedName>
</protein>
<evidence type="ECO:0000259" key="6">
    <source>
        <dbReference type="PROSITE" id="PS50002"/>
    </source>
</evidence>
<gene>
    <name evidence="7" type="primary">PIN3</name>
    <name evidence="7" type="ORF">SEPCBS57363_004983</name>
</gene>
<keyword evidence="3" id="KW-0963">Cytoplasm</keyword>
<proteinExistence type="predicted"/>
<dbReference type="EMBL" id="CAWUOM010000101">
    <property type="protein sequence ID" value="CAK7272143.1"/>
    <property type="molecule type" value="Genomic_DNA"/>
</dbReference>
<accession>A0ABP0DWX5</accession>
<feature type="compositionally biased region" description="Low complexity" evidence="5">
    <location>
        <begin position="92"/>
        <end position="114"/>
    </location>
</feature>
<comment type="subcellular location">
    <subcellularLocation>
        <location evidence="1">Cytoplasm</location>
    </subcellularLocation>
</comment>
<dbReference type="PANTHER" id="PTHR47174">
    <property type="entry name" value="BRIDGING INTEGRATOR 3"/>
    <property type="match status" value="1"/>
</dbReference>
<dbReference type="PRINTS" id="PR00452">
    <property type="entry name" value="SH3DOMAIN"/>
</dbReference>
<evidence type="ECO:0000256" key="1">
    <source>
        <dbReference type="ARBA" id="ARBA00004496"/>
    </source>
</evidence>
<evidence type="ECO:0000313" key="7">
    <source>
        <dbReference type="EMBL" id="CAK7272143.1"/>
    </source>
</evidence>
<dbReference type="CDD" id="cd00174">
    <property type="entry name" value="SH3"/>
    <property type="match status" value="1"/>
</dbReference>
<reference evidence="7 8" key="1">
    <citation type="submission" date="2024-01" db="EMBL/GenBank/DDBJ databases">
        <authorList>
            <person name="Allen C."/>
            <person name="Tagirdzhanova G."/>
        </authorList>
    </citation>
    <scope>NUCLEOTIDE SEQUENCE [LARGE SCALE GENOMIC DNA]</scope>
    <source>
        <strain evidence="7 8">CBS 573.63</strain>
    </source>
</reference>
<dbReference type="Gene3D" id="2.30.30.40">
    <property type="entry name" value="SH3 Domains"/>
    <property type="match status" value="1"/>
</dbReference>
<keyword evidence="7" id="KW-0034">Amyloid</keyword>
<evidence type="ECO:0000256" key="4">
    <source>
        <dbReference type="PROSITE-ProRule" id="PRU00192"/>
    </source>
</evidence>
<evidence type="ECO:0000256" key="3">
    <source>
        <dbReference type="ARBA" id="ARBA00022490"/>
    </source>
</evidence>
<evidence type="ECO:0000256" key="5">
    <source>
        <dbReference type="SAM" id="MobiDB-lite"/>
    </source>
</evidence>
<name>A0ABP0DWX5_9PEZI</name>
<dbReference type="InterPro" id="IPR046982">
    <property type="entry name" value="BIN3/RVS161-like"/>
</dbReference>
<sequence>MADHRQKAMDINRSLRTIKTELETLLEKDAITDDAFNAIHDLLPQEWSLRGGHSAAPPRQQLATPTQSSHLQPNPLGPPLPIRNNSHQSIVSATSATSARASAASSTASSPAPSSRRDRNNADGDGRATVGYAAAKYTYDAPNEGDLAFERGDTLGVLSKVNDDWWLGRNVRSGKVGIFPRQYVKPEAALADLELANQLPGPNDAPSRTNSPYSNGGSRAPSAAPPSYYDKYGNPPPQQQQQYGNGDVKYGQPFGQPPYGQQNSYYGAGSSEQPPSQQQIQQQQDFQGNEHMKNTGKKIGGKLGNAFVTGVGFAAGAELVGAIL</sequence>
<feature type="compositionally biased region" description="Polar residues" evidence="5">
    <location>
        <begin position="61"/>
        <end position="72"/>
    </location>
</feature>
<keyword evidence="8" id="KW-1185">Reference proteome</keyword>
<dbReference type="Proteomes" id="UP001642501">
    <property type="component" value="Unassembled WGS sequence"/>
</dbReference>
<evidence type="ECO:0000256" key="2">
    <source>
        <dbReference type="ARBA" id="ARBA00022443"/>
    </source>
</evidence>
<feature type="compositionally biased region" description="Basic and acidic residues" evidence="5">
    <location>
        <begin position="115"/>
        <end position="126"/>
    </location>
</feature>
<comment type="caution">
    <text evidence="7">The sequence shown here is derived from an EMBL/GenBank/DDBJ whole genome shotgun (WGS) entry which is preliminary data.</text>
</comment>
<organism evidence="7 8">
    <name type="scientific">Sporothrix epigloea</name>
    <dbReference type="NCBI Taxonomy" id="1892477"/>
    <lineage>
        <taxon>Eukaryota</taxon>
        <taxon>Fungi</taxon>
        <taxon>Dikarya</taxon>
        <taxon>Ascomycota</taxon>
        <taxon>Pezizomycotina</taxon>
        <taxon>Sordariomycetes</taxon>
        <taxon>Sordariomycetidae</taxon>
        <taxon>Ophiostomatales</taxon>
        <taxon>Ophiostomataceae</taxon>
        <taxon>Sporothrix</taxon>
    </lineage>
</organism>
<evidence type="ECO:0000313" key="8">
    <source>
        <dbReference type="Proteomes" id="UP001642501"/>
    </source>
</evidence>
<feature type="compositionally biased region" description="Polar residues" evidence="5">
    <location>
        <begin position="206"/>
        <end position="217"/>
    </location>
</feature>
<keyword evidence="7" id="KW-0640">Prion</keyword>
<feature type="domain" description="SH3" evidence="6">
    <location>
        <begin position="128"/>
        <end position="189"/>
    </location>
</feature>
<dbReference type="InterPro" id="IPR001452">
    <property type="entry name" value="SH3_domain"/>
</dbReference>
<dbReference type="SUPFAM" id="SSF50044">
    <property type="entry name" value="SH3-domain"/>
    <property type="match status" value="1"/>
</dbReference>
<feature type="compositionally biased region" description="Low complexity" evidence="5">
    <location>
        <begin position="250"/>
        <end position="262"/>
    </location>
</feature>
<feature type="region of interest" description="Disordered" evidence="5">
    <location>
        <begin position="197"/>
        <end position="297"/>
    </location>
</feature>
<keyword evidence="2 4" id="KW-0728">SH3 domain</keyword>
<dbReference type="PANTHER" id="PTHR47174:SF3">
    <property type="entry name" value="BRIDGING INTEGRATOR 3"/>
    <property type="match status" value="1"/>
</dbReference>
<feature type="region of interest" description="Disordered" evidence="5">
    <location>
        <begin position="49"/>
        <end position="127"/>
    </location>
</feature>
<dbReference type="Pfam" id="PF00018">
    <property type="entry name" value="SH3_1"/>
    <property type="match status" value="1"/>
</dbReference>
<dbReference type="SMART" id="SM00326">
    <property type="entry name" value="SH3"/>
    <property type="match status" value="1"/>
</dbReference>
<feature type="compositionally biased region" description="Low complexity" evidence="5">
    <location>
        <begin position="273"/>
        <end position="287"/>
    </location>
</feature>
<dbReference type="InterPro" id="IPR036028">
    <property type="entry name" value="SH3-like_dom_sf"/>
</dbReference>